<proteinExistence type="predicted"/>
<name>A0AC34QBT2_9BILA</name>
<dbReference type="WBParaSite" id="JU765_v2.g14835.t1">
    <property type="protein sequence ID" value="JU765_v2.g14835.t1"/>
    <property type="gene ID" value="JU765_v2.g14835"/>
</dbReference>
<accession>A0AC34QBT2</accession>
<protein>
    <submittedName>
        <fullName evidence="2">Protein kinase domain-containing protein</fullName>
    </submittedName>
</protein>
<evidence type="ECO:0000313" key="2">
    <source>
        <dbReference type="WBParaSite" id="JU765_v2.g14835.t1"/>
    </source>
</evidence>
<reference evidence="2" key="1">
    <citation type="submission" date="2025-08" db="UniProtKB">
        <authorList>
            <consortium name="WormBaseParasite"/>
        </authorList>
    </citation>
    <scope>IDENTIFICATION</scope>
</reference>
<sequence length="153" mass="16979">MAQKDEEGPVDIPKGKILGKRWRIKEKLGEGGCGAVYKVIDIRTGGSAALKAENNNVAGGAVLKLEVQILKKLKGRKHVAQLYHSGKRNKYSYMVMTLLGDSLERIMDRRSTFSVSTQTRVGIHILYAIKQLHEVGYIHRDVKPANLALGRRG</sequence>
<organism evidence="1 2">
    <name type="scientific">Panagrolaimus sp. JU765</name>
    <dbReference type="NCBI Taxonomy" id="591449"/>
    <lineage>
        <taxon>Eukaryota</taxon>
        <taxon>Metazoa</taxon>
        <taxon>Ecdysozoa</taxon>
        <taxon>Nematoda</taxon>
        <taxon>Chromadorea</taxon>
        <taxon>Rhabditida</taxon>
        <taxon>Tylenchina</taxon>
        <taxon>Panagrolaimomorpha</taxon>
        <taxon>Panagrolaimoidea</taxon>
        <taxon>Panagrolaimidae</taxon>
        <taxon>Panagrolaimus</taxon>
    </lineage>
</organism>
<dbReference type="Proteomes" id="UP000887576">
    <property type="component" value="Unplaced"/>
</dbReference>
<evidence type="ECO:0000313" key="1">
    <source>
        <dbReference type="Proteomes" id="UP000887576"/>
    </source>
</evidence>